<dbReference type="PANTHER" id="PTHR13440:SF7">
    <property type="entry name" value="BLOC-1 RELATED COMPLEX SUBUNIT 6"/>
    <property type="match status" value="1"/>
</dbReference>
<keyword evidence="3" id="KW-1185">Reference proteome</keyword>
<sequence length="70" mass="7790">MLENLSGTLQSSSACKTCDAVDVNIKAVYQLMAKCEELSNSMGPLYKMSGDVKNIKRMLEQLEHIVEHKS</sequence>
<organism evidence="2 3">
    <name type="scientific">Caerostris extrusa</name>
    <name type="common">Bark spider</name>
    <name type="synonym">Caerostris bankana</name>
    <dbReference type="NCBI Taxonomy" id="172846"/>
    <lineage>
        <taxon>Eukaryota</taxon>
        <taxon>Metazoa</taxon>
        <taxon>Ecdysozoa</taxon>
        <taxon>Arthropoda</taxon>
        <taxon>Chelicerata</taxon>
        <taxon>Arachnida</taxon>
        <taxon>Araneae</taxon>
        <taxon>Araneomorphae</taxon>
        <taxon>Entelegynae</taxon>
        <taxon>Araneoidea</taxon>
        <taxon>Araneidae</taxon>
        <taxon>Caerostris</taxon>
    </lineage>
</organism>
<dbReference type="GO" id="GO:0032418">
    <property type="term" value="P:lysosome localization"/>
    <property type="evidence" value="ECO:0007669"/>
    <property type="project" value="TreeGrafter"/>
</dbReference>
<dbReference type="PANTHER" id="PTHR13440">
    <property type="entry name" value="BLOC-1 RELATED COMPLEX SUBUNIT 6"/>
    <property type="match status" value="1"/>
</dbReference>
<evidence type="ECO:0000259" key="1">
    <source>
        <dbReference type="Pfam" id="PF10157"/>
    </source>
</evidence>
<proteinExistence type="predicted"/>
<protein>
    <submittedName>
        <fullName evidence="2">BLOC-1-related complex subunit 6</fullName>
    </submittedName>
</protein>
<dbReference type="AlphaFoldDB" id="A0AAV4WC73"/>
<gene>
    <name evidence="2" type="primary">BORCS6</name>
    <name evidence="2" type="ORF">CEXT_594911</name>
</gene>
<dbReference type="InterPro" id="IPR019314">
    <property type="entry name" value="BORCS6"/>
</dbReference>
<comment type="caution">
    <text evidence="2">The sequence shown here is derived from an EMBL/GenBank/DDBJ whole genome shotgun (WGS) entry which is preliminary data.</text>
</comment>
<dbReference type="Pfam" id="PF10157">
    <property type="entry name" value="BORCS6"/>
    <property type="match status" value="1"/>
</dbReference>
<accession>A0AAV4WC73</accession>
<dbReference type="EMBL" id="BPLR01015817">
    <property type="protein sequence ID" value="GIY78900.1"/>
    <property type="molecule type" value="Genomic_DNA"/>
</dbReference>
<dbReference type="GO" id="GO:0099078">
    <property type="term" value="C:BORC complex"/>
    <property type="evidence" value="ECO:0007669"/>
    <property type="project" value="TreeGrafter"/>
</dbReference>
<dbReference type="InterPro" id="IPR046465">
    <property type="entry name" value="BORCS6_C"/>
</dbReference>
<dbReference type="Proteomes" id="UP001054945">
    <property type="component" value="Unassembled WGS sequence"/>
</dbReference>
<evidence type="ECO:0000313" key="3">
    <source>
        <dbReference type="Proteomes" id="UP001054945"/>
    </source>
</evidence>
<evidence type="ECO:0000313" key="2">
    <source>
        <dbReference type="EMBL" id="GIY78900.1"/>
    </source>
</evidence>
<feature type="domain" description="BLOC-1-related complex subunit 6 C-terminal helix" evidence="1">
    <location>
        <begin position="10"/>
        <end position="63"/>
    </location>
</feature>
<name>A0AAV4WC73_CAEEX</name>
<reference evidence="2 3" key="1">
    <citation type="submission" date="2021-06" db="EMBL/GenBank/DDBJ databases">
        <title>Caerostris extrusa draft genome.</title>
        <authorList>
            <person name="Kono N."/>
            <person name="Arakawa K."/>
        </authorList>
    </citation>
    <scope>NUCLEOTIDE SEQUENCE [LARGE SCALE GENOMIC DNA]</scope>
</reference>